<dbReference type="InterPro" id="IPR027417">
    <property type="entry name" value="P-loop_NTPase"/>
</dbReference>
<comment type="caution">
    <text evidence="1">The sequence shown here is derived from an EMBL/GenBank/DDBJ whole genome shotgun (WGS) entry which is preliminary data.</text>
</comment>
<dbReference type="EMBL" id="SMUV01000052">
    <property type="protein sequence ID" value="TDK50892.1"/>
    <property type="molecule type" value="Genomic_DNA"/>
</dbReference>
<accession>A0A4R5VG85</accession>
<name>A0A4R5VG85_9RHOB</name>
<dbReference type="RefSeq" id="WP_133358624.1">
    <property type="nucleotide sequence ID" value="NZ_SMUV01000052.1"/>
</dbReference>
<keyword evidence="2" id="KW-1185">Reference proteome</keyword>
<dbReference type="OrthoDB" id="7540582at2"/>
<evidence type="ECO:0000313" key="1">
    <source>
        <dbReference type="EMBL" id="TDK50892.1"/>
    </source>
</evidence>
<evidence type="ECO:0000313" key="2">
    <source>
        <dbReference type="Proteomes" id="UP000295301"/>
    </source>
</evidence>
<organism evidence="1 2">
    <name type="scientific">Antarcticimicrobium luteum</name>
    <dbReference type="NCBI Taxonomy" id="2547397"/>
    <lineage>
        <taxon>Bacteria</taxon>
        <taxon>Pseudomonadati</taxon>
        <taxon>Pseudomonadota</taxon>
        <taxon>Alphaproteobacteria</taxon>
        <taxon>Rhodobacterales</taxon>
        <taxon>Paracoccaceae</taxon>
        <taxon>Antarcticimicrobium</taxon>
    </lineage>
</organism>
<evidence type="ECO:0008006" key="3">
    <source>
        <dbReference type="Google" id="ProtNLM"/>
    </source>
</evidence>
<sequence>MTRRLILHIGAHRTATSALQAFLFENFQPLKQKGFFYPLKVRRHLKLMNQIFNGTRKVENVARILTERADKQPQDIHTLILSDEDICMRRDLGVLAKFRDSFDVKVVFTLRRQDIWLESWFFQNIKWQWNEKLSHCTFDEFMDMRGDFHWIHYDRYVRHLEGLFGRDNIILNIHEKGQMPDGPIEAFCDRIGLTDRTGFAPAAHINESFSPQISEFMRRLPLDAAETGYRGRLTAVCAKIDRALTGGSKQSERLMPHDQRTALMAEYEAGNRAIAQRYFDRDTLFSDPLPGPDAPLARMALPADSDRLMTDYIVPLIAGIIADHEKQKEKEKARAAQAK</sequence>
<protein>
    <recommendedName>
        <fullName evidence="3">Sulfotransferase family protein</fullName>
    </recommendedName>
</protein>
<dbReference type="Gene3D" id="3.40.50.300">
    <property type="entry name" value="P-loop containing nucleotide triphosphate hydrolases"/>
    <property type="match status" value="1"/>
</dbReference>
<gene>
    <name evidence="1" type="ORF">E1832_04945</name>
</gene>
<dbReference type="AlphaFoldDB" id="A0A4R5VG85"/>
<reference evidence="1 2" key="1">
    <citation type="submission" date="2019-03" db="EMBL/GenBank/DDBJ databases">
        <title>Ruegeria lutea sp. nov., a novel strain, isolated from marine sediment, the Masan Bay, South Korea.</title>
        <authorList>
            <person name="Kim J."/>
            <person name="Kim D.-Y."/>
            <person name="Lee S.-S."/>
        </authorList>
    </citation>
    <scope>NUCLEOTIDE SEQUENCE [LARGE SCALE GENOMIC DNA]</scope>
    <source>
        <strain evidence="1 2">318-1</strain>
    </source>
</reference>
<dbReference type="Proteomes" id="UP000295301">
    <property type="component" value="Unassembled WGS sequence"/>
</dbReference>
<dbReference type="SUPFAM" id="SSF52540">
    <property type="entry name" value="P-loop containing nucleoside triphosphate hydrolases"/>
    <property type="match status" value="1"/>
</dbReference>
<proteinExistence type="predicted"/>